<protein>
    <submittedName>
        <fullName evidence="1">Uncharacterized protein</fullName>
    </submittedName>
</protein>
<gene>
    <name evidence="1" type="ORF">UQ52_04365</name>
</gene>
<dbReference type="EMBL" id="CP010969">
    <property type="protein sequence ID" value="AJQ51937.1"/>
    <property type="molecule type" value="Genomic_DNA"/>
</dbReference>
<reference evidence="1 2" key="1">
    <citation type="journal article" date="2016" name="Genome Announc.">
        <title>Genome Sequence of the Tick-Borne Pathogen Rickettsia raoultii.</title>
        <authorList>
            <person name="El Karkouri K."/>
            <person name="Mediannikov O."/>
            <person name="Robert C."/>
            <person name="Raoult D."/>
            <person name="Fournier P.E."/>
        </authorList>
    </citation>
    <scope>NUCLEOTIDE SEQUENCE [LARGE SCALE GENOMIC DNA]</scope>
    <source>
        <strain evidence="1 2">Khabarovsk</strain>
    </source>
</reference>
<proteinExistence type="predicted"/>
<sequence>MTNRKKIDVLDSESDLNLSLDSIANLCYPRVITCETEEDTLSIDGGVFAAFWWAANYIIDKVLMLITDNIYYYLREEASRSRDQVAG</sequence>
<accession>A0A9N7GAJ1</accession>
<dbReference type="AlphaFoldDB" id="A0A9N7GAJ1"/>
<organism evidence="1 2">
    <name type="scientific">Rickettsia conorii subsp. raoultii</name>
    <dbReference type="NCBI Taxonomy" id="369822"/>
    <lineage>
        <taxon>Bacteria</taxon>
        <taxon>Pseudomonadati</taxon>
        <taxon>Pseudomonadota</taxon>
        <taxon>Alphaproteobacteria</taxon>
        <taxon>Rickettsiales</taxon>
        <taxon>Rickettsiaceae</taxon>
        <taxon>Rickettsieae</taxon>
        <taxon>Rickettsia</taxon>
        <taxon>spotted fever group</taxon>
    </lineage>
</organism>
<dbReference type="RefSeq" id="WP_064463914.1">
    <property type="nucleotide sequence ID" value="NZ_CP010969.1"/>
</dbReference>
<evidence type="ECO:0000313" key="1">
    <source>
        <dbReference type="EMBL" id="AJQ51937.1"/>
    </source>
</evidence>
<dbReference type="Proteomes" id="UP000077462">
    <property type="component" value="Chromosome"/>
</dbReference>
<name>A0A9N7GAJ1_RICCR</name>
<evidence type="ECO:0000313" key="2">
    <source>
        <dbReference type="Proteomes" id="UP000077462"/>
    </source>
</evidence>